<evidence type="ECO:0000256" key="1">
    <source>
        <dbReference type="SAM" id="MobiDB-lite"/>
    </source>
</evidence>
<keyword evidence="3" id="KW-1185">Reference proteome</keyword>
<dbReference type="AlphaFoldDB" id="A0A4C1Y470"/>
<dbReference type="EMBL" id="BGZK01001094">
    <property type="protein sequence ID" value="GBP71021.1"/>
    <property type="molecule type" value="Genomic_DNA"/>
</dbReference>
<feature type="compositionally biased region" description="Basic and acidic residues" evidence="1">
    <location>
        <begin position="1"/>
        <end position="11"/>
    </location>
</feature>
<evidence type="ECO:0000313" key="3">
    <source>
        <dbReference type="Proteomes" id="UP000299102"/>
    </source>
</evidence>
<sequence>MSRSPALDRHSATRYRPSVRRTCAHRHQLQLSVPRPGCAHGARERSELSPHVTALFPLCTAGDLGPAIGCPMSCVFFIDLFYYTSLID</sequence>
<name>A0A4C1Y470_EUMVA</name>
<proteinExistence type="predicted"/>
<dbReference type="Proteomes" id="UP000299102">
    <property type="component" value="Unassembled WGS sequence"/>
</dbReference>
<evidence type="ECO:0000313" key="2">
    <source>
        <dbReference type="EMBL" id="GBP71021.1"/>
    </source>
</evidence>
<protein>
    <submittedName>
        <fullName evidence="2">Uncharacterized protein</fullName>
    </submittedName>
</protein>
<comment type="caution">
    <text evidence="2">The sequence shown here is derived from an EMBL/GenBank/DDBJ whole genome shotgun (WGS) entry which is preliminary data.</text>
</comment>
<reference evidence="2 3" key="1">
    <citation type="journal article" date="2019" name="Commun. Biol.">
        <title>The bagworm genome reveals a unique fibroin gene that provides high tensile strength.</title>
        <authorList>
            <person name="Kono N."/>
            <person name="Nakamura H."/>
            <person name="Ohtoshi R."/>
            <person name="Tomita M."/>
            <person name="Numata K."/>
            <person name="Arakawa K."/>
        </authorList>
    </citation>
    <scope>NUCLEOTIDE SEQUENCE [LARGE SCALE GENOMIC DNA]</scope>
</reference>
<accession>A0A4C1Y470</accession>
<gene>
    <name evidence="2" type="ORF">EVAR_57789_1</name>
</gene>
<feature type="region of interest" description="Disordered" evidence="1">
    <location>
        <begin position="1"/>
        <end position="20"/>
    </location>
</feature>
<organism evidence="2 3">
    <name type="scientific">Eumeta variegata</name>
    <name type="common">Bagworm moth</name>
    <name type="synonym">Eumeta japonica</name>
    <dbReference type="NCBI Taxonomy" id="151549"/>
    <lineage>
        <taxon>Eukaryota</taxon>
        <taxon>Metazoa</taxon>
        <taxon>Ecdysozoa</taxon>
        <taxon>Arthropoda</taxon>
        <taxon>Hexapoda</taxon>
        <taxon>Insecta</taxon>
        <taxon>Pterygota</taxon>
        <taxon>Neoptera</taxon>
        <taxon>Endopterygota</taxon>
        <taxon>Lepidoptera</taxon>
        <taxon>Glossata</taxon>
        <taxon>Ditrysia</taxon>
        <taxon>Tineoidea</taxon>
        <taxon>Psychidae</taxon>
        <taxon>Oiketicinae</taxon>
        <taxon>Eumeta</taxon>
    </lineage>
</organism>